<evidence type="ECO:0000313" key="1">
    <source>
        <dbReference type="EMBL" id="SDB57654.1"/>
    </source>
</evidence>
<evidence type="ECO:0000313" key="2">
    <source>
        <dbReference type="Proteomes" id="UP000199071"/>
    </source>
</evidence>
<protein>
    <submittedName>
        <fullName evidence="1">Uncharacterized protein</fullName>
    </submittedName>
</protein>
<dbReference type="STRING" id="665467.SAMN02982931_04596"/>
<dbReference type="Proteomes" id="UP000199071">
    <property type="component" value="Unassembled WGS sequence"/>
</dbReference>
<accession>A0A1G6EJU9</accession>
<organism evidence="1 2">
    <name type="scientific">Bauldia litoralis</name>
    <dbReference type="NCBI Taxonomy" id="665467"/>
    <lineage>
        <taxon>Bacteria</taxon>
        <taxon>Pseudomonadati</taxon>
        <taxon>Pseudomonadota</taxon>
        <taxon>Alphaproteobacteria</taxon>
        <taxon>Hyphomicrobiales</taxon>
        <taxon>Kaistiaceae</taxon>
        <taxon>Bauldia</taxon>
    </lineage>
</organism>
<dbReference type="EMBL" id="FMXQ01000013">
    <property type="protein sequence ID" value="SDB57654.1"/>
    <property type="molecule type" value="Genomic_DNA"/>
</dbReference>
<reference evidence="1 2" key="1">
    <citation type="submission" date="2016-10" db="EMBL/GenBank/DDBJ databases">
        <authorList>
            <person name="de Groot N.N."/>
        </authorList>
    </citation>
    <scope>NUCLEOTIDE SEQUENCE [LARGE SCALE GENOMIC DNA]</scope>
    <source>
        <strain evidence="1 2">ATCC 35022</strain>
    </source>
</reference>
<name>A0A1G6EJU9_9HYPH</name>
<proteinExistence type="predicted"/>
<gene>
    <name evidence="1" type="ORF">SAMN02982931_04596</name>
</gene>
<keyword evidence="2" id="KW-1185">Reference proteome</keyword>
<sequence length="188" mass="21551">MTRGRKRKPGKRHPCGKRIRQETEKEAMSTVIEARKRHYGVTARQARDERLGTAFGRLAFHGLISDEQYQAGLAFAELYRRHHVAMGLPMPSPRSVAGILINEGIFGGSPGEPGLDVIERLRRRFDDATDALDQCDREHRLSPGRRPTLLVYRVLCVDEDTRRWPDEDIGNLRVALNALVRVFRLERR</sequence>
<dbReference type="AlphaFoldDB" id="A0A1G6EJU9"/>